<dbReference type="Proteomes" id="UP000253606">
    <property type="component" value="Chromosome"/>
</dbReference>
<protein>
    <submittedName>
        <fullName evidence="1">Uncharacterized protein</fullName>
    </submittedName>
</protein>
<dbReference type="EMBL" id="CP030840">
    <property type="protein sequence ID" value="AXC10862.1"/>
    <property type="molecule type" value="Genomic_DNA"/>
</dbReference>
<organism evidence="1 2">
    <name type="scientific">Acidisarcina polymorpha</name>
    <dbReference type="NCBI Taxonomy" id="2211140"/>
    <lineage>
        <taxon>Bacteria</taxon>
        <taxon>Pseudomonadati</taxon>
        <taxon>Acidobacteriota</taxon>
        <taxon>Terriglobia</taxon>
        <taxon>Terriglobales</taxon>
        <taxon>Acidobacteriaceae</taxon>
        <taxon>Acidisarcina</taxon>
    </lineage>
</organism>
<dbReference type="KEGG" id="abas:ACPOL_1516"/>
<keyword evidence="2" id="KW-1185">Reference proteome</keyword>
<accession>A0A2Z5FVT0</accession>
<proteinExistence type="predicted"/>
<evidence type="ECO:0000313" key="1">
    <source>
        <dbReference type="EMBL" id="AXC10862.1"/>
    </source>
</evidence>
<name>A0A2Z5FVT0_9BACT</name>
<dbReference type="AlphaFoldDB" id="A0A2Z5FVT0"/>
<reference evidence="1 2" key="1">
    <citation type="journal article" date="2018" name="Front. Microbiol.">
        <title>Hydrolytic Capabilities as a Key to Environmental Success: Chitinolytic and Cellulolytic Acidobacteria From Acidic Sub-arctic Soils and Boreal Peatlands.</title>
        <authorList>
            <person name="Belova S.E."/>
            <person name="Ravin N.V."/>
            <person name="Pankratov T.A."/>
            <person name="Rakitin A.L."/>
            <person name="Ivanova A.A."/>
            <person name="Beletsky A.V."/>
            <person name="Mardanov A.V."/>
            <person name="Sinninghe Damste J.S."/>
            <person name="Dedysh S.N."/>
        </authorList>
    </citation>
    <scope>NUCLEOTIDE SEQUENCE [LARGE SCALE GENOMIC DNA]</scope>
    <source>
        <strain evidence="1 2">SBC82</strain>
    </source>
</reference>
<sequence length="37" mass="3773">MRPGSGAGIVARGGRRVESLPAAILDEVLAITAALFH</sequence>
<gene>
    <name evidence="1" type="ORF">ACPOL_1516</name>
</gene>
<evidence type="ECO:0000313" key="2">
    <source>
        <dbReference type="Proteomes" id="UP000253606"/>
    </source>
</evidence>